<dbReference type="EMBL" id="LNYS01000008">
    <property type="protein sequence ID" value="KTD50326.1"/>
    <property type="molecule type" value="Genomic_DNA"/>
</dbReference>
<keyword evidence="3" id="KW-1185">Reference proteome</keyword>
<evidence type="ECO:0000256" key="1">
    <source>
        <dbReference type="SAM" id="Phobius"/>
    </source>
</evidence>
<keyword evidence="1" id="KW-0812">Transmembrane</keyword>
<accession>A0A0W0Y108</accession>
<dbReference type="AlphaFoldDB" id="A0A0W0Y108"/>
<dbReference type="OrthoDB" id="5652023at2"/>
<dbReference type="STRING" id="45073.Lqui_1651"/>
<name>A0A0W0Y108_9GAMM</name>
<sequence>MAVTAEEFREKFYRYLVSILNTPGKIQRAKQNFHSSDDTKRFMHKESFGIQHWKDEDALNLTAAVAEAHALTMEYYQREPVEITQKYNQKFLNTLISELASPIHADEPLKLLVEEIKMQIRVTNTQPSLINNYTLLGGGAALLVLGVAALASSGSNTPKI</sequence>
<proteinExistence type="predicted"/>
<organism evidence="2 3">
    <name type="scientific">Legionella quinlivanii</name>
    <dbReference type="NCBI Taxonomy" id="45073"/>
    <lineage>
        <taxon>Bacteria</taxon>
        <taxon>Pseudomonadati</taxon>
        <taxon>Pseudomonadota</taxon>
        <taxon>Gammaproteobacteria</taxon>
        <taxon>Legionellales</taxon>
        <taxon>Legionellaceae</taxon>
        <taxon>Legionella</taxon>
    </lineage>
</organism>
<gene>
    <name evidence="2" type="ORF">Lqui_1651</name>
</gene>
<comment type="caution">
    <text evidence="2">The sequence shown here is derived from an EMBL/GenBank/DDBJ whole genome shotgun (WGS) entry which is preliminary data.</text>
</comment>
<keyword evidence="1" id="KW-1133">Transmembrane helix</keyword>
<evidence type="ECO:0000313" key="2">
    <source>
        <dbReference type="EMBL" id="KTD50326.1"/>
    </source>
</evidence>
<dbReference type="RefSeq" id="WP_058507750.1">
    <property type="nucleotide sequence ID" value="NZ_CAAAIK010000001.1"/>
</dbReference>
<reference evidence="2 3" key="1">
    <citation type="submission" date="2015-11" db="EMBL/GenBank/DDBJ databases">
        <title>Genomic analysis of 38 Legionella species identifies large and diverse effector repertoires.</title>
        <authorList>
            <person name="Burstein D."/>
            <person name="Amaro F."/>
            <person name="Zusman T."/>
            <person name="Lifshitz Z."/>
            <person name="Cohen O."/>
            <person name="Gilbert J.A."/>
            <person name="Pupko T."/>
            <person name="Shuman H.A."/>
            <person name="Segal G."/>
        </authorList>
    </citation>
    <scope>NUCLEOTIDE SEQUENCE [LARGE SCALE GENOMIC DNA]</scope>
    <source>
        <strain evidence="2 3">CDC#1442-AUS-E</strain>
    </source>
</reference>
<keyword evidence="1" id="KW-0472">Membrane</keyword>
<feature type="transmembrane region" description="Helical" evidence="1">
    <location>
        <begin position="133"/>
        <end position="151"/>
    </location>
</feature>
<evidence type="ECO:0000313" key="3">
    <source>
        <dbReference type="Proteomes" id="UP000054618"/>
    </source>
</evidence>
<dbReference type="PATRIC" id="fig|45073.5.peg.1743"/>
<protein>
    <submittedName>
        <fullName evidence="2">Uncharacterized protein</fullName>
    </submittedName>
</protein>
<dbReference type="Proteomes" id="UP000054618">
    <property type="component" value="Unassembled WGS sequence"/>
</dbReference>